<comment type="caution">
    <text evidence="1">The sequence shown here is derived from an EMBL/GenBank/DDBJ whole genome shotgun (WGS) entry which is preliminary data.</text>
</comment>
<gene>
    <name evidence="1" type="ORF">ACFFIP_06485</name>
</gene>
<reference evidence="1 2" key="1">
    <citation type="submission" date="2024-09" db="EMBL/GenBank/DDBJ databases">
        <authorList>
            <person name="Sun Q."/>
            <person name="Mori K."/>
        </authorList>
    </citation>
    <scope>NUCLEOTIDE SEQUENCE [LARGE SCALE GENOMIC DNA]</scope>
    <source>
        <strain evidence="1 2">CCM 7650</strain>
    </source>
</reference>
<name>A0ABV6FR30_9BACT</name>
<dbReference type="Proteomes" id="UP001589797">
    <property type="component" value="Unassembled WGS sequence"/>
</dbReference>
<dbReference type="InterPro" id="IPR036163">
    <property type="entry name" value="HMA_dom_sf"/>
</dbReference>
<dbReference type="SUPFAM" id="SSF55008">
    <property type="entry name" value="HMA, heavy metal-associated domain"/>
    <property type="match status" value="1"/>
</dbReference>
<dbReference type="RefSeq" id="WP_382386768.1">
    <property type="nucleotide sequence ID" value="NZ_JBHLWI010000014.1"/>
</dbReference>
<organism evidence="1 2">
    <name type="scientific">Fontibacter flavus</name>
    <dbReference type="NCBI Taxonomy" id="654838"/>
    <lineage>
        <taxon>Bacteria</taxon>
        <taxon>Pseudomonadati</taxon>
        <taxon>Bacteroidota</taxon>
        <taxon>Cytophagia</taxon>
        <taxon>Cytophagales</taxon>
        <taxon>Cyclobacteriaceae</taxon>
        <taxon>Fontibacter</taxon>
    </lineage>
</organism>
<dbReference type="Gene3D" id="3.30.70.100">
    <property type="match status" value="1"/>
</dbReference>
<dbReference type="EMBL" id="JBHLWI010000014">
    <property type="protein sequence ID" value="MFC0262325.1"/>
    <property type="molecule type" value="Genomic_DNA"/>
</dbReference>
<keyword evidence="2" id="KW-1185">Reference proteome</keyword>
<sequence>MKKIQLKTNVKCGACVAAITPEMDKVAAGSWQVDLTHPDRILTVEGEISEDVIVKALETSGYKGESI</sequence>
<evidence type="ECO:0000313" key="2">
    <source>
        <dbReference type="Proteomes" id="UP001589797"/>
    </source>
</evidence>
<proteinExistence type="predicted"/>
<protein>
    <submittedName>
        <fullName evidence="1">Heavy metal transport/detoxification protein</fullName>
    </submittedName>
</protein>
<accession>A0ABV6FR30</accession>
<evidence type="ECO:0000313" key="1">
    <source>
        <dbReference type="EMBL" id="MFC0262325.1"/>
    </source>
</evidence>